<reference evidence="1 2" key="1">
    <citation type="submission" date="2020-08" db="EMBL/GenBank/DDBJ databases">
        <title>Functional genomics of gut bacteria from endangered species of beetles.</title>
        <authorList>
            <person name="Carlos-Shanley C."/>
        </authorList>
    </citation>
    <scope>NUCLEOTIDE SEQUENCE [LARGE SCALE GENOMIC DNA]</scope>
    <source>
        <strain evidence="1 2">S00070</strain>
    </source>
</reference>
<evidence type="ECO:0008006" key="3">
    <source>
        <dbReference type="Google" id="ProtNLM"/>
    </source>
</evidence>
<dbReference type="Proteomes" id="UP000524404">
    <property type="component" value="Unassembled WGS sequence"/>
</dbReference>
<evidence type="ECO:0000313" key="2">
    <source>
        <dbReference type="Proteomes" id="UP000524404"/>
    </source>
</evidence>
<comment type="caution">
    <text evidence="1">The sequence shown here is derived from an EMBL/GenBank/DDBJ whole genome shotgun (WGS) entry which is preliminary data.</text>
</comment>
<dbReference type="RefSeq" id="WP_184131686.1">
    <property type="nucleotide sequence ID" value="NZ_JACHKT010000006.1"/>
</dbReference>
<dbReference type="SUPFAM" id="SSF53756">
    <property type="entry name" value="UDP-Glycosyltransferase/glycogen phosphorylase"/>
    <property type="match status" value="1"/>
</dbReference>
<dbReference type="Gene3D" id="3.40.50.2000">
    <property type="entry name" value="Glycogen Phosphorylase B"/>
    <property type="match status" value="1"/>
</dbReference>
<dbReference type="EMBL" id="JACHKT010000006">
    <property type="protein sequence ID" value="MBB6002519.1"/>
    <property type="molecule type" value="Genomic_DNA"/>
</dbReference>
<organism evidence="1 2">
    <name type="scientific">Arcicella rosea</name>
    <dbReference type="NCBI Taxonomy" id="502909"/>
    <lineage>
        <taxon>Bacteria</taxon>
        <taxon>Pseudomonadati</taxon>
        <taxon>Bacteroidota</taxon>
        <taxon>Cytophagia</taxon>
        <taxon>Cytophagales</taxon>
        <taxon>Flectobacillaceae</taxon>
        <taxon>Arcicella</taxon>
    </lineage>
</organism>
<proteinExistence type="predicted"/>
<name>A0A841EM72_9BACT</name>
<accession>A0A841EM72</accession>
<gene>
    <name evidence="1" type="ORF">HNP25_001171</name>
</gene>
<dbReference type="AlphaFoldDB" id="A0A841EM72"/>
<protein>
    <recommendedName>
        <fullName evidence="3">UDP:flavonoid glycosyltransferase YjiC, YdhE family</fullName>
    </recommendedName>
</protein>
<sequence>MTILNIPYFTGGLSHMLPLLALNHRYNKSLNSYFLVHSSLQGFLKGKGVNCVPIDYFGNETEYLDNSKQAIEYVVKKEKEAYEKIKPTLIIEDCSLTSPLIAEKNNVPRISIQRTGFFRSIDKCYRNPDHLHSLQKGDSVQHSLADSTKTVSKLLLNSELNQNNFSSYRSAKAKIIPGIPSIECLPDDIENRQSYFYSGPLIVKNQPSRNLLIRLGIFFELNKNKPVVLVTTGTIDKTPVEKYIEYFAKRNYAVITTNNCEISEEYKQNVFYNELLPLDYICKISDLVIHQCGSGMYHYPIMTKKAFLTIGTQCYDREDIAQRLQKLGVSGHIPHPDDNPDYWNIFIKLMNKFETHTLTDYGMMNRLKNEIDKTMANFRMEEVIKYALA</sequence>
<evidence type="ECO:0000313" key="1">
    <source>
        <dbReference type="EMBL" id="MBB6002519.1"/>
    </source>
</evidence>
<keyword evidence="2" id="KW-1185">Reference proteome</keyword>